<dbReference type="Pfam" id="PF09335">
    <property type="entry name" value="VTT_dom"/>
    <property type="match status" value="1"/>
</dbReference>
<feature type="transmembrane region" description="Helical" evidence="6">
    <location>
        <begin position="20"/>
        <end position="47"/>
    </location>
</feature>
<evidence type="ECO:0000256" key="3">
    <source>
        <dbReference type="ARBA" id="ARBA00022692"/>
    </source>
</evidence>
<dbReference type="EMBL" id="QGKM01000001">
    <property type="protein sequence ID" value="PWR00714.1"/>
    <property type="molecule type" value="Genomic_DNA"/>
</dbReference>
<keyword evidence="2" id="KW-1003">Cell membrane</keyword>
<accession>A0A317CT62</accession>
<evidence type="ECO:0000259" key="7">
    <source>
        <dbReference type="Pfam" id="PF09335"/>
    </source>
</evidence>
<dbReference type="Proteomes" id="UP000245539">
    <property type="component" value="Unassembled WGS sequence"/>
</dbReference>
<reference evidence="8 9" key="1">
    <citation type="submission" date="2018-05" db="EMBL/GenBank/DDBJ databases">
        <title>Leucothrix arctica sp. nov., isolated from Arctic seawater.</title>
        <authorList>
            <person name="Choi A."/>
            <person name="Baek K."/>
        </authorList>
    </citation>
    <scope>NUCLEOTIDE SEQUENCE [LARGE SCALE GENOMIC DNA]</scope>
    <source>
        <strain evidence="8 9">JCM 18388</strain>
    </source>
</reference>
<dbReference type="PANTHER" id="PTHR42709:SF6">
    <property type="entry name" value="UNDECAPRENYL PHOSPHATE TRANSPORTER A"/>
    <property type="match status" value="1"/>
</dbReference>
<gene>
    <name evidence="8" type="ORF">DKW60_00450</name>
</gene>
<evidence type="ECO:0000256" key="2">
    <source>
        <dbReference type="ARBA" id="ARBA00022475"/>
    </source>
</evidence>
<feature type="transmembrane region" description="Helical" evidence="6">
    <location>
        <begin position="164"/>
        <end position="189"/>
    </location>
</feature>
<feature type="transmembrane region" description="Helical" evidence="6">
    <location>
        <begin position="106"/>
        <end position="125"/>
    </location>
</feature>
<evidence type="ECO:0000256" key="4">
    <source>
        <dbReference type="ARBA" id="ARBA00022989"/>
    </source>
</evidence>
<dbReference type="AlphaFoldDB" id="A0A317CT62"/>
<feature type="transmembrane region" description="Helical" evidence="6">
    <location>
        <begin position="137"/>
        <end position="158"/>
    </location>
</feature>
<protein>
    <recommendedName>
        <fullName evidence="7">VTT domain-containing protein</fullName>
    </recommendedName>
</protein>
<name>A0A317CT62_9GAMM</name>
<evidence type="ECO:0000313" key="9">
    <source>
        <dbReference type="Proteomes" id="UP000245539"/>
    </source>
</evidence>
<evidence type="ECO:0000256" key="5">
    <source>
        <dbReference type="ARBA" id="ARBA00023136"/>
    </source>
</evidence>
<dbReference type="RefSeq" id="WP_109835695.1">
    <property type="nucleotide sequence ID" value="NZ_QGKM01000001.1"/>
</dbReference>
<feature type="domain" description="VTT" evidence="7">
    <location>
        <begin position="34"/>
        <end position="156"/>
    </location>
</feature>
<keyword evidence="4 6" id="KW-1133">Transmembrane helix</keyword>
<comment type="caution">
    <text evidence="8">The sequence shown here is derived from an EMBL/GenBank/DDBJ whole genome shotgun (WGS) entry which is preliminary data.</text>
</comment>
<keyword evidence="3 6" id="KW-0812">Transmembrane</keyword>
<dbReference type="InterPro" id="IPR032816">
    <property type="entry name" value="VTT_dom"/>
</dbReference>
<sequence>MDFNVSDYFLTGMVNYGAGILALALLIGGMGIPLPGTLMVIVAGAFIRQGIIDLAPTLALGLMAVVIGDSISYAMGHYAKGWVERKFGDNENFHSARATFKKRGGIAIYLTRFLITPLAIPTNLIAGSTGYPYRRFLAYDLAGEATWLLLFGGLGYAFGSQWEVIYQLISESSGLILGVVALLGALYFWQRQNSVI</sequence>
<proteinExistence type="predicted"/>
<evidence type="ECO:0000313" key="8">
    <source>
        <dbReference type="EMBL" id="PWR00714.1"/>
    </source>
</evidence>
<dbReference type="InterPro" id="IPR051311">
    <property type="entry name" value="DedA_domain"/>
</dbReference>
<dbReference type="OrthoDB" id="9780918at2"/>
<dbReference type="GO" id="GO:0005886">
    <property type="term" value="C:plasma membrane"/>
    <property type="evidence" value="ECO:0007669"/>
    <property type="project" value="UniProtKB-SubCell"/>
</dbReference>
<organism evidence="8 9">
    <name type="scientific">Leucothrix pacifica</name>
    <dbReference type="NCBI Taxonomy" id="1247513"/>
    <lineage>
        <taxon>Bacteria</taxon>
        <taxon>Pseudomonadati</taxon>
        <taxon>Pseudomonadota</taxon>
        <taxon>Gammaproteobacteria</taxon>
        <taxon>Thiotrichales</taxon>
        <taxon>Thiotrichaceae</taxon>
        <taxon>Leucothrix</taxon>
    </lineage>
</organism>
<evidence type="ECO:0000256" key="1">
    <source>
        <dbReference type="ARBA" id="ARBA00004651"/>
    </source>
</evidence>
<dbReference type="PANTHER" id="PTHR42709">
    <property type="entry name" value="ALKALINE PHOSPHATASE LIKE PROTEIN"/>
    <property type="match status" value="1"/>
</dbReference>
<keyword evidence="9" id="KW-1185">Reference proteome</keyword>
<evidence type="ECO:0000256" key="6">
    <source>
        <dbReference type="SAM" id="Phobius"/>
    </source>
</evidence>
<feature type="transmembrane region" description="Helical" evidence="6">
    <location>
        <begin position="54"/>
        <end position="75"/>
    </location>
</feature>
<keyword evidence="5 6" id="KW-0472">Membrane</keyword>
<comment type="subcellular location">
    <subcellularLocation>
        <location evidence="1">Cell membrane</location>
        <topology evidence="1">Multi-pass membrane protein</topology>
    </subcellularLocation>
</comment>